<dbReference type="Gene3D" id="3.40.50.1220">
    <property type="entry name" value="TPP-binding domain"/>
    <property type="match status" value="1"/>
</dbReference>
<dbReference type="PROSITE" id="PS00187">
    <property type="entry name" value="TPP_ENZYMES"/>
    <property type="match status" value="1"/>
</dbReference>
<protein>
    <submittedName>
        <fullName evidence="8">5-guanidino-2-oxopentanoate decarboxylase</fullName>
        <ecNumber evidence="8">4.1.1.75</ecNumber>
    </submittedName>
</protein>
<organism evidence="8 9">
    <name type="scientific">Skermanella cutis</name>
    <dbReference type="NCBI Taxonomy" id="2775420"/>
    <lineage>
        <taxon>Bacteria</taxon>
        <taxon>Pseudomonadati</taxon>
        <taxon>Pseudomonadota</taxon>
        <taxon>Alphaproteobacteria</taxon>
        <taxon>Rhodospirillales</taxon>
        <taxon>Azospirillaceae</taxon>
        <taxon>Skermanella</taxon>
    </lineage>
</organism>
<dbReference type="Proteomes" id="UP000595197">
    <property type="component" value="Chromosome"/>
</dbReference>
<dbReference type="InterPro" id="IPR029035">
    <property type="entry name" value="DHS-like_NAD/FAD-binding_dom"/>
</dbReference>
<comment type="similarity">
    <text evidence="2 4">Belongs to the TPP enzyme family.</text>
</comment>
<accession>A0ABX7BAF5</accession>
<evidence type="ECO:0000313" key="9">
    <source>
        <dbReference type="Proteomes" id="UP000595197"/>
    </source>
</evidence>
<evidence type="ECO:0000313" key="8">
    <source>
        <dbReference type="EMBL" id="QQP90288.1"/>
    </source>
</evidence>
<dbReference type="Pfam" id="PF00205">
    <property type="entry name" value="TPP_enzyme_M"/>
    <property type="match status" value="1"/>
</dbReference>
<dbReference type="PANTHER" id="PTHR18968">
    <property type="entry name" value="THIAMINE PYROPHOSPHATE ENZYMES"/>
    <property type="match status" value="1"/>
</dbReference>
<sequence length="535" mass="56439">MTSRAPGGKATCGESAIRLLESYGIDTVFGIPGVHTLELYRGLPNSRIRHVTPRHEQGAGFMADGYARASGRPAACLLTTGPGLTNAATPIAQAYSDSIPMLVLSSVNDRRDLGMGRGRLHELRSQQAAIAPLCAFSHTVMDAGELPEVMARAFGVFQSARPRPVHIEIPLDVLAAPADFRTDARAVIGRPAACDSALVRAADLIAMAERPAMIVGGGARDCPKAVREFAEGVGAAVLLTGAAKGVLPDGHPLNLGSSCDHPAIVEFIERADAVVVAGSELAETDFWSGVPKFGGTLIRIDIDPAALTRDTAPDVALLGDAGSILCDLVDRLATPNPARQHAAIGAARAAATADLPPLRRLHREVLSAIRAGLPADGIVMTDMTQIAYAGNSLWPADLPRTWHHPHGYGTLGFALPASIGAKLAMPDRDVVCLIGDGGLMFTVQDLMTAVELDMPLAVVMWNNDGYGQIRDGMIQRGIPEIGVTLRNPDHHMLAKAMGCPSLRAEDPAMLAAALKEAFKRRGPTLIEVRQDRFAA</sequence>
<dbReference type="Pfam" id="PF02776">
    <property type="entry name" value="TPP_enzyme_N"/>
    <property type="match status" value="1"/>
</dbReference>
<dbReference type="InterPro" id="IPR012000">
    <property type="entry name" value="Thiamin_PyroP_enz_cen_dom"/>
</dbReference>
<dbReference type="Gene3D" id="3.40.50.970">
    <property type="match status" value="2"/>
</dbReference>
<dbReference type="InterPro" id="IPR011766">
    <property type="entry name" value="TPP_enzyme_TPP-bd"/>
</dbReference>
<dbReference type="NCBIfam" id="NF005712">
    <property type="entry name" value="PRK07524.1"/>
    <property type="match status" value="1"/>
</dbReference>
<dbReference type="RefSeq" id="WP_201077279.1">
    <property type="nucleotide sequence ID" value="NZ_CP067420.1"/>
</dbReference>
<comment type="cofactor">
    <cofactor evidence="1">
        <name>thiamine diphosphate</name>
        <dbReference type="ChEBI" id="CHEBI:58937"/>
    </cofactor>
</comment>
<dbReference type="Pfam" id="PF02775">
    <property type="entry name" value="TPP_enzyme_C"/>
    <property type="match status" value="1"/>
</dbReference>
<dbReference type="PANTHER" id="PTHR18968:SF13">
    <property type="entry name" value="ACETOLACTATE SYNTHASE CATALYTIC SUBUNIT, MITOCHONDRIAL"/>
    <property type="match status" value="1"/>
</dbReference>
<evidence type="ECO:0000256" key="1">
    <source>
        <dbReference type="ARBA" id="ARBA00001964"/>
    </source>
</evidence>
<dbReference type="EMBL" id="CP067420">
    <property type="protein sequence ID" value="QQP90288.1"/>
    <property type="molecule type" value="Genomic_DNA"/>
</dbReference>
<gene>
    <name evidence="8" type="ORF">IGS68_03240</name>
</gene>
<evidence type="ECO:0000259" key="5">
    <source>
        <dbReference type="Pfam" id="PF00205"/>
    </source>
</evidence>
<evidence type="ECO:0000256" key="4">
    <source>
        <dbReference type="RuleBase" id="RU362132"/>
    </source>
</evidence>
<name>A0ABX7BAF5_9PROT</name>
<dbReference type="InterPro" id="IPR012001">
    <property type="entry name" value="Thiamin_PyroP_enz_TPP-bd_dom"/>
</dbReference>
<dbReference type="InterPro" id="IPR029061">
    <property type="entry name" value="THDP-binding"/>
</dbReference>
<dbReference type="EC" id="4.1.1.75" evidence="8"/>
<keyword evidence="3 4" id="KW-0786">Thiamine pyrophosphate</keyword>
<reference evidence="8" key="1">
    <citation type="submission" date="2021-02" db="EMBL/GenBank/DDBJ databases">
        <title>Skermanella TT6 skin isolate.</title>
        <authorList>
            <person name="Lee K."/>
            <person name="Ganzorig M."/>
        </authorList>
    </citation>
    <scope>NUCLEOTIDE SEQUENCE</scope>
    <source>
        <strain evidence="8">TT6</strain>
    </source>
</reference>
<keyword evidence="8" id="KW-0456">Lyase</keyword>
<proteinExistence type="inferred from homology"/>
<dbReference type="SUPFAM" id="SSF52518">
    <property type="entry name" value="Thiamin diphosphate-binding fold (THDP-binding)"/>
    <property type="match status" value="2"/>
</dbReference>
<evidence type="ECO:0000259" key="7">
    <source>
        <dbReference type="Pfam" id="PF02776"/>
    </source>
</evidence>
<dbReference type="CDD" id="cd07035">
    <property type="entry name" value="TPP_PYR_POX_like"/>
    <property type="match status" value="1"/>
</dbReference>
<feature type="domain" description="Thiamine pyrophosphate enzyme N-terminal TPP-binding" evidence="7">
    <location>
        <begin position="12"/>
        <end position="126"/>
    </location>
</feature>
<evidence type="ECO:0000259" key="6">
    <source>
        <dbReference type="Pfam" id="PF02775"/>
    </source>
</evidence>
<dbReference type="InterPro" id="IPR000399">
    <property type="entry name" value="TPP-bd_CS"/>
</dbReference>
<feature type="domain" description="Thiamine pyrophosphate enzyme central" evidence="5">
    <location>
        <begin position="200"/>
        <end position="325"/>
    </location>
</feature>
<evidence type="ECO:0000256" key="3">
    <source>
        <dbReference type="ARBA" id="ARBA00023052"/>
    </source>
</evidence>
<feature type="domain" description="Thiamine pyrophosphate enzyme TPP-binding" evidence="6">
    <location>
        <begin position="385"/>
        <end position="528"/>
    </location>
</feature>
<keyword evidence="9" id="KW-1185">Reference proteome</keyword>
<dbReference type="SUPFAM" id="SSF52467">
    <property type="entry name" value="DHS-like NAD/FAD-binding domain"/>
    <property type="match status" value="1"/>
</dbReference>
<dbReference type="CDD" id="cd00568">
    <property type="entry name" value="TPP_enzymes"/>
    <property type="match status" value="1"/>
</dbReference>
<evidence type="ECO:0000256" key="2">
    <source>
        <dbReference type="ARBA" id="ARBA00007812"/>
    </source>
</evidence>
<dbReference type="InterPro" id="IPR045229">
    <property type="entry name" value="TPP_enz"/>
</dbReference>
<dbReference type="GO" id="GO:0047435">
    <property type="term" value="F:5-guanidino-2-oxopentanoate decarboxylase activity"/>
    <property type="evidence" value="ECO:0007669"/>
    <property type="project" value="UniProtKB-EC"/>
</dbReference>